<keyword evidence="2 4" id="KW-0238">DNA-binding</keyword>
<accession>A0ABS2GC77</accession>
<dbReference type="PRINTS" id="PR00455">
    <property type="entry name" value="HTHTETR"/>
</dbReference>
<dbReference type="Pfam" id="PF00440">
    <property type="entry name" value="TetR_N"/>
    <property type="match status" value="1"/>
</dbReference>
<sequence>MHPKTTSKEHILAAARELAHAQGLAALQIRAVAAQAGISVGSVYQYFPHKADLLAAVVASVWQEIFHGGLQTPTERDFCRFLEDLFRKLKEGAKQYSGFFQTHREIFSGNDKDAALQQRQQIYDHIRQSLLGMLEKDPLISSAAFSHGLTKEELAAFSFRSLLLLLSEDARDCHVLTVLLRRALYPPKAGEDLW</sequence>
<feature type="domain" description="HTH tetR-type" evidence="5">
    <location>
        <begin position="5"/>
        <end position="65"/>
    </location>
</feature>
<name>A0ABS2GC77_9FIRM</name>
<evidence type="ECO:0000256" key="4">
    <source>
        <dbReference type="PROSITE-ProRule" id="PRU00335"/>
    </source>
</evidence>
<protein>
    <submittedName>
        <fullName evidence="6">TetR/AcrR family transcriptional regulator</fullName>
    </submittedName>
</protein>
<dbReference type="Proteomes" id="UP000729290">
    <property type="component" value="Unassembled WGS sequence"/>
</dbReference>
<dbReference type="Gene3D" id="1.10.357.10">
    <property type="entry name" value="Tetracycline Repressor, domain 2"/>
    <property type="match status" value="1"/>
</dbReference>
<organism evidence="6 7">
    <name type="scientific">Anaerotignum lactatifermentans</name>
    <dbReference type="NCBI Taxonomy" id="160404"/>
    <lineage>
        <taxon>Bacteria</taxon>
        <taxon>Bacillati</taxon>
        <taxon>Bacillota</taxon>
        <taxon>Clostridia</taxon>
        <taxon>Lachnospirales</taxon>
        <taxon>Anaerotignaceae</taxon>
        <taxon>Anaerotignum</taxon>
    </lineage>
</organism>
<dbReference type="RefSeq" id="WP_205133702.1">
    <property type="nucleotide sequence ID" value="NZ_JACSNT010000008.1"/>
</dbReference>
<dbReference type="PANTHER" id="PTHR30055">
    <property type="entry name" value="HTH-TYPE TRANSCRIPTIONAL REGULATOR RUTR"/>
    <property type="match status" value="1"/>
</dbReference>
<keyword evidence="3" id="KW-0804">Transcription</keyword>
<feature type="DNA-binding region" description="H-T-H motif" evidence="4">
    <location>
        <begin position="28"/>
        <end position="47"/>
    </location>
</feature>
<keyword evidence="7" id="KW-1185">Reference proteome</keyword>
<evidence type="ECO:0000259" key="5">
    <source>
        <dbReference type="PROSITE" id="PS50977"/>
    </source>
</evidence>
<reference evidence="6 7" key="1">
    <citation type="journal article" date="2021" name="Sci. Rep.">
        <title>The distribution of antibiotic resistance genes in chicken gut microbiota commensals.</title>
        <authorList>
            <person name="Juricova H."/>
            <person name="Matiasovicova J."/>
            <person name="Kubasova T."/>
            <person name="Cejkova D."/>
            <person name="Rychlik I."/>
        </authorList>
    </citation>
    <scope>NUCLEOTIDE SEQUENCE [LARGE SCALE GENOMIC DNA]</scope>
    <source>
        <strain evidence="6 7">An431b</strain>
    </source>
</reference>
<keyword evidence="1" id="KW-0805">Transcription regulation</keyword>
<dbReference type="InterPro" id="IPR001647">
    <property type="entry name" value="HTH_TetR"/>
</dbReference>
<dbReference type="PROSITE" id="PS50977">
    <property type="entry name" value="HTH_TETR_2"/>
    <property type="match status" value="1"/>
</dbReference>
<evidence type="ECO:0000313" key="7">
    <source>
        <dbReference type="Proteomes" id="UP000729290"/>
    </source>
</evidence>
<proteinExistence type="predicted"/>
<evidence type="ECO:0000256" key="2">
    <source>
        <dbReference type="ARBA" id="ARBA00023125"/>
    </source>
</evidence>
<dbReference type="PANTHER" id="PTHR30055:SF234">
    <property type="entry name" value="HTH-TYPE TRANSCRIPTIONAL REGULATOR BETI"/>
    <property type="match status" value="1"/>
</dbReference>
<evidence type="ECO:0000256" key="3">
    <source>
        <dbReference type="ARBA" id="ARBA00023163"/>
    </source>
</evidence>
<gene>
    <name evidence="6" type="ORF">H9X83_07930</name>
</gene>
<dbReference type="InterPro" id="IPR009057">
    <property type="entry name" value="Homeodomain-like_sf"/>
</dbReference>
<dbReference type="SUPFAM" id="SSF46689">
    <property type="entry name" value="Homeodomain-like"/>
    <property type="match status" value="1"/>
</dbReference>
<comment type="caution">
    <text evidence="6">The sequence shown here is derived from an EMBL/GenBank/DDBJ whole genome shotgun (WGS) entry which is preliminary data.</text>
</comment>
<evidence type="ECO:0000313" key="6">
    <source>
        <dbReference type="EMBL" id="MBM6878089.1"/>
    </source>
</evidence>
<dbReference type="EMBL" id="JACSNV010000009">
    <property type="protein sequence ID" value="MBM6878089.1"/>
    <property type="molecule type" value="Genomic_DNA"/>
</dbReference>
<evidence type="ECO:0000256" key="1">
    <source>
        <dbReference type="ARBA" id="ARBA00023015"/>
    </source>
</evidence>
<dbReference type="InterPro" id="IPR050109">
    <property type="entry name" value="HTH-type_TetR-like_transc_reg"/>
</dbReference>